<dbReference type="InterPro" id="IPR019430">
    <property type="entry name" value="7TM_GPCR_serpentine_rcpt_Srx"/>
</dbReference>
<evidence type="ECO:0000313" key="8">
    <source>
        <dbReference type="Proteomes" id="UP001432027"/>
    </source>
</evidence>
<dbReference type="EMBL" id="BTSX01000002">
    <property type="protein sequence ID" value="GMS83584.1"/>
    <property type="molecule type" value="Genomic_DNA"/>
</dbReference>
<dbReference type="GO" id="GO:0016020">
    <property type="term" value="C:membrane"/>
    <property type="evidence" value="ECO:0007669"/>
    <property type="project" value="UniProtKB-SubCell"/>
</dbReference>
<accession>A0AAV5SKZ4</accession>
<dbReference type="CDD" id="cd00637">
    <property type="entry name" value="7tm_classA_rhodopsin-like"/>
    <property type="match status" value="1"/>
</dbReference>
<dbReference type="PROSITE" id="PS50262">
    <property type="entry name" value="G_PROTEIN_RECEP_F1_2"/>
    <property type="match status" value="1"/>
</dbReference>
<comment type="subcellular location">
    <subcellularLocation>
        <location evidence="1">Membrane</location>
    </subcellularLocation>
</comment>
<feature type="transmembrane region" description="Helical" evidence="5">
    <location>
        <begin position="129"/>
        <end position="154"/>
    </location>
</feature>
<name>A0AAV5SKZ4_9BILA</name>
<feature type="transmembrane region" description="Helical" evidence="5">
    <location>
        <begin position="54"/>
        <end position="73"/>
    </location>
</feature>
<evidence type="ECO:0000313" key="7">
    <source>
        <dbReference type="EMBL" id="GMS83584.1"/>
    </source>
</evidence>
<protein>
    <recommendedName>
        <fullName evidence="6">G-protein coupled receptors family 1 profile domain-containing protein</fullName>
    </recommendedName>
</protein>
<organism evidence="7 8">
    <name type="scientific">Pristionchus entomophagus</name>
    <dbReference type="NCBI Taxonomy" id="358040"/>
    <lineage>
        <taxon>Eukaryota</taxon>
        <taxon>Metazoa</taxon>
        <taxon>Ecdysozoa</taxon>
        <taxon>Nematoda</taxon>
        <taxon>Chromadorea</taxon>
        <taxon>Rhabditida</taxon>
        <taxon>Rhabditina</taxon>
        <taxon>Diplogasteromorpha</taxon>
        <taxon>Diplogasteroidea</taxon>
        <taxon>Neodiplogasteridae</taxon>
        <taxon>Pristionchus</taxon>
    </lineage>
</organism>
<dbReference type="SUPFAM" id="SSF81321">
    <property type="entry name" value="Family A G protein-coupled receptor-like"/>
    <property type="match status" value="1"/>
</dbReference>
<evidence type="ECO:0000259" key="6">
    <source>
        <dbReference type="PROSITE" id="PS50262"/>
    </source>
</evidence>
<dbReference type="Pfam" id="PF10328">
    <property type="entry name" value="7TM_GPCR_Srx"/>
    <property type="match status" value="1"/>
</dbReference>
<evidence type="ECO:0000256" key="3">
    <source>
        <dbReference type="ARBA" id="ARBA00022989"/>
    </source>
</evidence>
<dbReference type="Proteomes" id="UP001432027">
    <property type="component" value="Unassembled WGS sequence"/>
</dbReference>
<dbReference type="AlphaFoldDB" id="A0AAV5SKZ4"/>
<evidence type="ECO:0000256" key="1">
    <source>
        <dbReference type="ARBA" id="ARBA00004370"/>
    </source>
</evidence>
<dbReference type="PANTHER" id="PTHR23017">
    <property type="entry name" value="SERPENTINE RECEPTOR, CLASS X"/>
    <property type="match status" value="1"/>
</dbReference>
<keyword evidence="4 5" id="KW-0472">Membrane</keyword>
<dbReference type="InterPro" id="IPR017452">
    <property type="entry name" value="GPCR_Rhodpsn_7TM"/>
</dbReference>
<comment type="caution">
    <text evidence="7">The sequence shown here is derived from an EMBL/GenBank/DDBJ whole genome shotgun (WGS) entry which is preliminary data.</text>
</comment>
<feature type="transmembrane region" description="Helical" evidence="5">
    <location>
        <begin position="85"/>
        <end position="109"/>
    </location>
</feature>
<dbReference type="Gene3D" id="1.20.1070.10">
    <property type="entry name" value="Rhodopsin 7-helix transmembrane proteins"/>
    <property type="match status" value="1"/>
</dbReference>
<gene>
    <name evidence="7" type="ORF">PENTCL1PPCAC_5759</name>
</gene>
<proteinExistence type="predicted"/>
<keyword evidence="2 5" id="KW-0812">Transmembrane</keyword>
<feature type="domain" description="G-protein coupled receptors family 1 profile" evidence="6">
    <location>
        <begin position="27"/>
        <end position="185"/>
    </location>
</feature>
<keyword evidence="8" id="KW-1185">Reference proteome</keyword>
<sequence length="185" mass="20794">MADFDMSKDYQIAGAILFPMALVGLACNLSVVAFLNSMPSLNNSFGSLTLSQAIVDSIHQLLFAFYFAPTIYFRNSAMYSVSDHFGFAILSAYQICCFSHVSISVNRFVAVCAPLTYSKLFSKWNTRRIIVSYWILGIGIMTYMLKFVDCAIYLPAGTWIFTFKDTPSCHTVMWYGDFMLNSISV</sequence>
<evidence type="ECO:0000256" key="4">
    <source>
        <dbReference type="ARBA" id="ARBA00023136"/>
    </source>
</evidence>
<keyword evidence="3 5" id="KW-1133">Transmembrane helix</keyword>
<evidence type="ECO:0000256" key="5">
    <source>
        <dbReference type="SAM" id="Phobius"/>
    </source>
</evidence>
<reference evidence="7" key="1">
    <citation type="submission" date="2023-10" db="EMBL/GenBank/DDBJ databases">
        <title>Genome assembly of Pristionchus species.</title>
        <authorList>
            <person name="Yoshida K."/>
            <person name="Sommer R.J."/>
        </authorList>
    </citation>
    <scope>NUCLEOTIDE SEQUENCE</scope>
    <source>
        <strain evidence="7">RS0144</strain>
    </source>
</reference>
<feature type="transmembrane region" description="Helical" evidence="5">
    <location>
        <begin position="12"/>
        <end position="34"/>
    </location>
</feature>
<feature type="non-terminal residue" evidence="7">
    <location>
        <position position="185"/>
    </location>
</feature>
<evidence type="ECO:0000256" key="2">
    <source>
        <dbReference type="ARBA" id="ARBA00022692"/>
    </source>
</evidence>
<dbReference type="PANTHER" id="PTHR23017:SF44">
    <property type="entry name" value="G-PROTEIN COUPLED RECEPTORS FAMILY 1 PROFILE DOMAIN-CONTAINING PROTEIN"/>
    <property type="match status" value="1"/>
</dbReference>